<feature type="chain" id="PRO_5015693026" description="Lipoprotein" evidence="2">
    <location>
        <begin position="22"/>
        <end position="162"/>
    </location>
</feature>
<proteinExistence type="predicted"/>
<dbReference type="PROSITE" id="PS51257">
    <property type="entry name" value="PROKAR_LIPOPROTEIN"/>
    <property type="match status" value="1"/>
</dbReference>
<protein>
    <recommendedName>
        <fullName evidence="5">Lipoprotein</fullName>
    </recommendedName>
</protein>
<accession>A0A2S9YPN7</accession>
<evidence type="ECO:0000313" key="3">
    <source>
        <dbReference type="EMBL" id="PRQ07019.1"/>
    </source>
</evidence>
<name>A0A2S9YPN7_9BACT</name>
<evidence type="ECO:0000313" key="4">
    <source>
        <dbReference type="Proteomes" id="UP000238823"/>
    </source>
</evidence>
<comment type="caution">
    <text evidence="3">The sequence shown here is derived from an EMBL/GenBank/DDBJ whole genome shotgun (WGS) entry which is preliminary data.</text>
</comment>
<evidence type="ECO:0008006" key="5">
    <source>
        <dbReference type="Google" id="ProtNLM"/>
    </source>
</evidence>
<feature type="region of interest" description="Disordered" evidence="1">
    <location>
        <begin position="138"/>
        <end position="162"/>
    </location>
</feature>
<dbReference type="AlphaFoldDB" id="A0A2S9YPN7"/>
<sequence length="162" mass="16479">MSKPNHLVPSTLVMALSLALAACEFDPPPTPAVFLDLARAGDAAQPSSAEFGVHLVVQTWGGQSVWLEVDGGTLRRAGQDLAAGCVSAPGDGELVDVFVSPEQVEALVSASLYETGCPTGGTTRPSGEVLASDATLVTREVSSANDSEGGESSTDTSDESTT</sequence>
<reference evidence="3 4" key="1">
    <citation type="submission" date="2018-03" db="EMBL/GenBank/DDBJ databases">
        <title>Draft Genome Sequences of the Obligatory Marine Myxobacteria Enhygromyxa salina SWB007.</title>
        <authorList>
            <person name="Poehlein A."/>
            <person name="Moghaddam J.A."/>
            <person name="Harms H."/>
            <person name="Alanjari M."/>
            <person name="Koenig G.M."/>
            <person name="Daniel R."/>
            <person name="Schaeberle T.F."/>
        </authorList>
    </citation>
    <scope>NUCLEOTIDE SEQUENCE [LARGE SCALE GENOMIC DNA]</scope>
    <source>
        <strain evidence="3 4">SWB007</strain>
    </source>
</reference>
<dbReference type="Proteomes" id="UP000238823">
    <property type="component" value="Unassembled WGS sequence"/>
</dbReference>
<feature type="signal peptide" evidence="2">
    <location>
        <begin position="1"/>
        <end position="21"/>
    </location>
</feature>
<evidence type="ECO:0000256" key="1">
    <source>
        <dbReference type="SAM" id="MobiDB-lite"/>
    </source>
</evidence>
<evidence type="ECO:0000256" key="2">
    <source>
        <dbReference type="SAM" id="SignalP"/>
    </source>
</evidence>
<dbReference type="EMBL" id="PVNL01000060">
    <property type="protein sequence ID" value="PRQ07019.1"/>
    <property type="molecule type" value="Genomic_DNA"/>
</dbReference>
<feature type="compositionally biased region" description="Low complexity" evidence="1">
    <location>
        <begin position="146"/>
        <end position="155"/>
    </location>
</feature>
<dbReference type="RefSeq" id="WP_106090245.1">
    <property type="nucleotide sequence ID" value="NZ_PVNL01000060.1"/>
</dbReference>
<keyword evidence="2" id="KW-0732">Signal</keyword>
<organism evidence="3 4">
    <name type="scientific">Enhygromyxa salina</name>
    <dbReference type="NCBI Taxonomy" id="215803"/>
    <lineage>
        <taxon>Bacteria</taxon>
        <taxon>Pseudomonadati</taxon>
        <taxon>Myxococcota</taxon>
        <taxon>Polyangia</taxon>
        <taxon>Nannocystales</taxon>
        <taxon>Nannocystaceae</taxon>
        <taxon>Enhygromyxa</taxon>
    </lineage>
</organism>
<gene>
    <name evidence="3" type="ORF">ENSA7_32430</name>
</gene>